<dbReference type="InterPro" id="IPR023393">
    <property type="entry name" value="START-like_dom_sf"/>
</dbReference>
<dbReference type="SUPFAM" id="SSF55961">
    <property type="entry name" value="Bet v1-like"/>
    <property type="match status" value="1"/>
</dbReference>
<dbReference type="InterPro" id="IPR005031">
    <property type="entry name" value="COQ10_START"/>
</dbReference>
<evidence type="ECO:0000259" key="1">
    <source>
        <dbReference type="Pfam" id="PF03364"/>
    </source>
</evidence>
<accession>K9XXQ0</accession>
<evidence type="ECO:0000313" key="3">
    <source>
        <dbReference type="Proteomes" id="UP000010473"/>
    </source>
</evidence>
<protein>
    <submittedName>
        <fullName evidence="2">Cyclase/dehydrase</fullName>
    </submittedName>
</protein>
<dbReference type="PANTHER" id="PTHR33824:SF7">
    <property type="entry name" value="POLYKETIDE CYCLASE_DEHYDRASE AND LIPID TRANSPORT SUPERFAMILY PROTEIN"/>
    <property type="match status" value="1"/>
</dbReference>
<dbReference type="Proteomes" id="UP000010473">
    <property type="component" value="Chromosome"/>
</dbReference>
<dbReference type="CDD" id="cd07817">
    <property type="entry name" value="SRPBCC_8"/>
    <property type="match status" value="1"/>
</dbReference>
<dbReference type="AlphaFoldDB" id="K9XXQ0"/>
<reference evidence="3" key="1">
    <citation type="journal article" date="2013" name="Proc. Natl. Acad. Sci. U.S.A.">
        <title>Improving the coverage of the cyanobacterial phylum using diversity-driven genome sequencing.</title>
        <authorList>
            <person name="Shih P.M."/>
            <person name="Wu D."/>
            <person name="Latifi A."/>
            <person name="Axen S.D."/>
            <person name="Fewer D.P."/>
            <person name="Talla E."/>
            <person name="Calteau A."/>
            <person name="Cai F."/>
            <person name="Tandeau de Marsac N."/>
            <person name="Rippka R."/>
            <person name="Herdman M."/>
            <person name="Sivonen K."/>
            <person name="Coursin T."/>
            <person name="Laurent T."/>
            <person name="Goodwin L."/>
            <person name="Nolan M."/>
            <person name="Davenport K.W."/>
            <person name="Han C.S."/>
            <person name="Rubin E.M."/>
            <person name="Eisen J.A."/>
            <person name="Woyke T."/>
            <person name="Gugger M."/>
            <person name="Kerfeld C.A."/>
        </authorList>
    </citation>
    <scope>NUCLEOTIDE SEQUENCE [LARGE SCALE GENOMIC DNA]</scope>
    <source>
        <strain evidence="3">ATCC 29371 / PCC 7437</strain>
    </source>
</reference>
<name>K9XXQ0_STAC7</name>
<dbReference type="PANTHER" id="PTHR33824">
    <property type="entry name" value="POLYKETIDE CYCLASE/DEHYDRASE AND LIPID TRANSPORT SUPERFAMILY PROTEIN"/>
    <property type="match status" value="1"/>
</dbReference>
<dbReference type="eggNOG" id="COG5637">
    <property type="taxonomic scope" value="Bacteria"/>
</dbReference>
<dbReference type="OrthoDB" id="9797595at2"/>
<feature type="domain" description="Coenzyme Q-binding protein COQ10 START" evidence="1">
    <location>
        <begin position="85"/>
        <end position="206"/>
    </location>
</feature>
<dbReference type="RefSeq" id="WP_015194543.1">
    <property type="nucleotide sequence ID" value="NC_019748.1"/>
</dbReference>
<dbReference type="KEGG" id="scs:Sta7437_3375"/>
<evidence type="ECO:0000313" key="2">
    <source>
        <dbReference type="EMBL" id="AFZ36881.1"/>
    </source>
</evidence>
<proteinExistence type="predicted"/>
<keyword evidence="3" id="KW-1185">Reference proteome</keyword>
<dbReference type="Pfam" id="PF03364">
    <property type="entry name" value="Polyketide_cyc"/>
    <property type="match status" value="1"/>
</dbReference>
<dbReference type="PATRIC" id="fig|111780.3.peg.3499"/>
<sequence length="230" mass="25498">MEQASQPQSTSNVQQDVENQSQWATTVINSHLVLKALKPYSLRAVFSQAEPSSLKNQTTSNPVEQLGQAIGLERNIQVEKTVTIGKSVAELYDYWRNLANLPKFMAHLRSIIVKDEYNSHWVANAPLNTTVEWDAQIIKDEPYRLIAWTSVEGANIDNCGFVRFQPATGKRGTEVKVVLEYNPPGGVIGSAIAKLFGEEPQQQIGDELNRLKQLMETGEITTTKGQSKGG</sequence>
<dbReference type="InterPro" id="IPR047137">
    <property type="entry name" value="ORF3"/>
</dbReference>
<dbReference type="EMBL" id="CP003653">
    <property type="protein sequence ID" value="AFZ36881.1"/>
    <property type="molecule type" value="Genomic_DNA"/>
</dbReference>
<gene>
    <name evidence="2" type="ordered locus">Sta7437_3375</name>
</gene>
<organism evidence="2 3">
    <name type="scientific">Stanieria cyanosphaera (strain ATCC 29371 / PCC 7437)</name>
    <dbReference type="NCBI Taxonomy" id="111780"/>
    <lineage>
        <taxon>Bacteria</taxon>
        <taxon>Bacillati</taxon>
        <taxon>Cyanobacteriota</taxon>
        <taxon>Cyanophyceae</taxon>
        <taxon>Pleurocapsales</taxon>
        <taxon>Dermocarpellaceae</taxon>
        <taxon>Stanieria</taxon>
    </lineage>
</organism>
<dbReference type="Gene3D" id="3.30.530.20">
    <property type="match status" value="1"/>
</dbReference>
<dbReference type="HOGENOM" id="CLU_079860_0_0_3"/>
<dbReference type="STRING" id="111780.Sta7437_3375"/>